<proteinExistence type="predicted"/>
<keyword evidence="2" id="KW-1185">Reference proteome</keyword>
<gene>
    <name evidence="1" type="ORF">CCHLO57077_00016108</name>
</gene>
<reference evidence="1" key="1">
    <citation type="submission" date="2023-01" db="EMBL/GenBank/DDBJ databases">
        <authorList>
            <person name="Piombo E."/>
        </authorList>
    </citation>
    <scope>NUCLEOTIDE SEQUENCE</scope>
</reference>
<dbReference type="EMBL" id="CABFNP030000642">
    <property type="protein sequence ID" value="CAI6070793.1"/>
    <property type="molecule type" value="Genomic_DNA"/>
</dbReference>
<sequence>MIFSKGKDKKNDAMQDDMLATQEPHLAKLPTNEIYELDSLPICPTNETYELNSHSICELDSVELIRESQGLFAGIQYLDTMTDMVDLDPWLGSPTETPSKRPERMITISTATSVSPTTLGPLDFTDPHTFRFLDQAIKKTPSNYECPDCSYTPRARTGTNFKTSLRKHIKRHHLRDH</sequence>
<accession>A0AA35PVK9</accession>
<dbReference type="Proteomes" id="UP001160390">
    <property type="component" value="Unassembled WGS sequence"/>
</dbReference>
<dbReference type="AlphaFoldDB" id="A0AA35PVK9"/>
<organism evidence="1 2">
    <name type="scientific">Clonostachys chloroleuca</name>
    <dbReference type="NCBI Taxonomy" id="1926264"/>
    <lineage>
        <taxon>Eukaryota</taxon>
        <taxon>Fungi</taxon>
        <taxon>Dikarya</taxon>
        <taxon>Ascomycota</taxon>
        <taxon>Pezizomycotina</taxon>
        <taxon>Sordariomycetes</taxon>
        <taxon>Hypocreomycetidae</taxon>
        <taxon>Hypocreales</taxon>
        <taxon>Bionectriaceae</taxon>
        <taxon>Clonostachys</taxon>
    </lineage>
</organism>
<comment type="caution">
    <text evidence="1">The sequence shown here is derived from an EMBL/GenBank/DDBJ whole genome shotgun (WGS) entry which is preliminary data.</text>
</comment>
<name>A0AA35PVK9_9HYPO</name>
<evidence type="ECO:0000313" key="1">
    <source>
        <dbReference type="EMBL" id="CAI6070793.1"/>
    </source>
</evidence>
<evidence type="ECO:0000313" key="2">
    <source>
        <dbReference type="Proteomes" id="UP001160390"/>
    </source>
</evidence>
<protein>
    <submittedName>
        <fullName evidence="1">Uncharacterized protein</fullName>
    </submittedName>
</protein>